<dbReference type="Proteomes" id="UP000215059">
    <property type="component" value="Unassembled WGS sequence"/>
</dbReference>
<dbReference type="AlphaFoldDB" id="A0A235F5A8"/>
<dbReference type="EMBL" id="NOII01000051">
    <property type="protein sequence ID" value="OYD56107.1"/>
    <property type="molecule type" value="Genomic_DNA"/>
</dbReference>
<evidence type="ECO:0000313" key="2">
    <source>
        <dbReference type="Proteomes" id="UP000215059"/>
    </source>
</evidence>
<comment type="caution">
    <text evidence="1">The sequence shown here is derived from an EMBL/GenBank/DDBJ whole genome shotgun (WGS) entry which is preliminary data.</text>
</comment>
<dbReference type="RefSeq" id="WP_094254133.1">
    <property type="nucleotide sequence ID" value="NZ_JBHLXL010000001.1"/>
</dbReference>
<dbReference type="OrthoDB" id="9857667at2"/>
<reference evidence="1 2" key="1">
    <citation type="submission" date="2017-07" db="EMBL/GenBank/DDBJ databases">
        <title>Fictibacillus sp. nov. GDSW-R2A3 Genome sequencing and assembly.</title>
        <authorList>
            <person name="Mayilraj S."/>
        </authorList>
    </citation>
    <scope>NUCLEOTIDE SEQUENCE [LARGE SCALE GENOMIC DNA]</scope>
    <source>
        <strain evidence="1 2">GDSW-R2A3</strain>
    </source>
</reference>
<protein>
    <submittedName>
        <fullName evidence="1">Uncharacterized protein</fullName>
    </submittedName>
</protein>
<gene>
    <name evidence="1" type="ORF">CGZ90_19305</name>
</gene>
<sequence>MRSGFYIKTGMLLLAVVIVLAVWFGFQTIDNQEATIGSLTKKVERQKYQIQLLKSTSQQQTKKNSESENERIKESVNVFVQTVYQVQENHLEQRRDNARTVLTQEMFDKYFSNDEKGGKLLYEYVIEDSTVYTNNEGVNGKAIVTFEETMTSLANNQKESSRITLEVFLQKEGDKWLVNRFQQLIAEPL</sequence>
<evidence type="ECO:0000313" key="1">
    <source>
        <dbReference type="EMBL" id="OYD56107.1"/>
    </source>
</evidence>
<proteinExistence type="predicted"/>
<keyword evidence="2" id="KW-1185">Reference proteome</keyword>
<accession>A0A235F5A8</accession>
<organism evidence="1 2">
    <name type="scientific">Fictibacillus aquaticus</name>
    <dbReference type="NCBI Taxonomy" id="2021314"/>
    <lineage>
        <taxon>Bacteria</taxon>
        <taxon>Bacillati</taxon>
        <taxon>Bacillota</taxon>
        <taxon>Bacilli</taxon>
        <taxon>Bacillales</taxon>
        <taxon>Fictibacillaceae</taxon>
        <taxon>Fictibacillus</taxon>
    </lineage>
</organism>
<name>A0A235F5A8_9BACL</name>